<gene>
    <name evidence="7" type="ORF">COX80_01495</name>
</gene>
<evidence type="ECO:0000259" key="6">
    <source>
        <dbReference type="Pfam" id="PF00924"/>
    </source>
</evidence>
<sequence>MFKKFLNFIIFTITAILFWFLNLKYSNVDLTKISYSFSAIALSYLVFKLLLEGAVSKKIKDSHARYSFRKTTQLLFIIISFVIILRIWILNPQALLVAYGLLAAGIAIALQDVFKNFAGALVILLTNIYHVGDRIEINSQFGDVIDIGLFYTTLLELREWVDGDQTTGRIIILPNGAVLSNSLHNYTKDHSFIWDEITLPITYNSNWQSAIEIIKKIVKKETLPIVKKAEKEISHLEEKYFVSKRNIESDIFITPTDNWITLNIRYVTDVRERRILKNKLSTLILEELQKHKDISIASQTYTITTTSKK</sequence>
<protein>
    <submittedName>
        <fullName evidence="7">Mechanosensitive ion channel protein MscS</fullName>
    </submittedName>
</protein>
<evidence type="ECO:0000256" key="3">
    <source>
        <dbReference type="ARBA" id="ARBA00022989"/>
    </source>
</evidence>
<dbReference type="Proteomes" id="UP000231453">
    <property type="component" value="Unassembled WGS sequence"/>
</dbReference>
<keyword evidence="4 5" id="KW-0472">Membrane</keyword>
<evidence type="ECO:0000256" key="4">
    <source>
        <dbReference type="ARBA" id="ARBA00023136"/>
    </source>
</evidence>
<feature type="transmembrane region" description="Helical" evidence="5">
    <location>
        <begin position="96"/>
        <end position="114"/>
    </location>
</feature>
<dbReference type="InterPro" id="IPR006685">
    <property type="entry name" value="MscS_channel_2nd"/>
</dbReference>
<dbReference type="InterPro" id="IPR023408">
    <property type="entry name" value="MscS_beta-dom_sf"/>
</dbReference>
<dbReference type="PANTHER" id="PTHR30221">
    <property type="entry name" value="SMALL-CONDUCTANCE MECHANOSENSITIVE CHANNEL"/>
    <property type="match status" value="1"/>
</dbReference>
<dbReference type="Gene3D" id="2.30.30.60">
    <property type="match status" value="1"/>
</dbReference>
<dbReference type="AlphaFoldDB" id="A0A2M7VBH0"/>
<evidence type="ECO:0000256" key="5">
    <source>
        <dbReference type="SAM" id="Phobius"/>
    </source>
</evidence>
<feature type="transmembrane region" description="Helical" evidence="5">
    <location>
        <begin position="72"/>
        <end position="90"/>
    </location>
</feature>
<feature type="transmembrane region" description="Helical" evidence="5">
    <location>
        <begin position="33"/>
        <end position="51"/>
    </location>
</feature>
<feature type="transmembrane region" description="Helical" evidence="5">
    <location>
        <begin position="5"/>
        <end position="21"/>
    </location>
</feature>
<dbReference type="Pfam" id="PF00924">
    <property type="entry name" value="MS_channel_2nd"/>
    <property type="match status" value="1"/>
</dbReference>
<dbReference type="GO" id="GO:0016020">
    <property type="term" value="C:membrane"/>
    <property type="evidence" value="ECO:0007669"/>
    <property type="project" value="UniProtKB-SubCell"/>
</dbReference>
<dbReference type="GO" id="GO:0008381">
    <property type="term" value="F:mechanosensitive monoatomic ion channel activity"/>
    <property type="evidence" value="ECO:0007669"/>
    <property type="project" value="InterPro"/>
</dbReference>
<name>A0A2M7VBH0_9BACT</name>
<accession>A0A2M7VBH0</accession>
<evidence type="ECO:0000256" key="2">
    <source>
        <dbReference type="ARBA" id="ARBA00022692"/>
    </source>
</evidence>
<proteinExistence type="predicted"/>
<comment type="caution">
    <text evidence="7">The sequence shown here is derived from an EMBL/GenBank/DDBJ whole genome shotgun (WGS) entry which is preliminary data.</text>
</comment>
<keyword evidence="3 5" id="KW-1133">Transmembrane helix</keyword>
<dbReference type="Gene3D" id="1.10.287.1260">
    <property type="match status" value="1"/>
</dbReference>
<dbReference type="InterPro" id="IPR045275">
    <property type="entry name" value="MscS_archaea/bacteria_type"/>
</dbReference>
<evidence type="ECO:0000256" key="1">
    <source>
        <dbReference type="ARBA" id="ARBA00004370"/>
    </source>
</evidence>
<reference evidence="8" key="1">
    <citation type="submission" date="2017-09" db="EMBL/GenBank/DDBJ databases">
        <title>Depth-based differentiation of microbial function through sediment-hosted aquifers and enrichment of novel symbionts in the deep terrestrial subsurface.</title>
        <authorList>
            <person name="Probst A.J."/>
            <person name="Ladd B."/>
            <person name="Jarett J.K."/>
            <person name="Geller-Mcgrath D.E."/>
            <person name="Sieber C.M.K."/>
            <person name="Emerson J.B."/>
            <person name="Anantharaman K."/>
            <person name="Thomas B.C."/>
            <person name="Malmstrom R."/>
            <person name="Stieglmeier M."/>
            <person name="Klingl A."/>
            <person name="Woyke T."/>
            <person name="Ryan C.M."/>
            <person name="Banfield J.F."/>
        </authorList>
    </citation>
    <scope>NUCLEOTIDE SEQUENCE [LARGE SCALE GENOMIC DNA]</scope>
</reference>
<evidence type="ECO:0000313" key="7">
    <source>
        <dbReference type="EMBL" id="PIZ96413.1"/>
    </source>
</evidence>
<dbReference type="EMBL" id="PFPL01000023">
    <property type="protein sequence ID" value="PIZ96413.1"/>
    <property type="molecule type" value="Genomic_DNA"/>
</dbReference>
<dbReference type="SUPFAM" id="SSF50182">
    <property type="entry name" value="Sm-like ribonucleoproteins"/>
    <property type="match status" value="1"/>
</dbReference>
<feature type="domain" description="Mechanosensitive ion channel MscS" evidence="6">
    <location>
        <begin position="112"/>
        <end position="188"/>
    </location>
</feature>
<keyword evidence="2 5" id="KW-0812">Transmembrane</keyword>
<comment type="subcellular location">
    <subcellularLocation>
        <location evidence="1">Membrane</location>
    </subcellularLocation>
</comment>
<dbReference type="PANTHER" id="PTHR30221:SF1">
    <property type="entry name" value="SMALL-CONDUCTANCE MECHANOSENSITIVE CHANNEL"/>
    <property type="match status" value="1"/>
</dbReference>
<evidence type="ECO:0000313" key="8">
    <source>
        <dbReference type="Proteomes" id="UP000231453"/>
    </source>
</evidence>
<dbReference type="InterPro" id="IPR010920">
    <property type="entry name" value="LSM_dom_sf"/>
</dbReference>
<organism evidence="7 8">
    <name type="scientific">Candidatus Magasanikbacteria bacterium CG_4_10_14_0_2_um_filter_33_14</name>
    <dbReference type="NCBI Taxonomy" id="1974636"/>
    <lineage>
        <taxon>Bacteria</taxon>
        <taxon>Candidatus Magasanikiibacteriota</taxon>
    </lineage>
</organism>